<dbReference type="PANTHER" id="PTHR22870:SF408">
    <property type="entry name" value="OS09G0560450 PROTEIN"/>
    <property type="match status" value="1"/>
</dbReference>
<organism evidence="3">
    <name type="scientific">Noctiluca scintillans</name>
    <name type="common">Sea sparkle</name>
    <name type="synonym">Red tide dinoflagellate</name>
    <dbReference type="NCBI Taxonomy" id="2966"/>
    <lineage>
        <taxon>Eukaryota</taxon>
        <taxon>Sar</taxon>
        <taxon>Alveolata</taxon>
        <taxon>Dinophyceae</taxon>
        <taxon>Noctilucales</taxon>
        <taxon>Noctilucaceae</taxon>
        <taxon>Noctiluca</taxon>
    </lineage>
</organism>
<dbReference type="InterPro" id="IPR009091">
    <property type="entry name" value="RCC1/BLIP-II"/>
</dbReference>
<protein>
    <submittedName>
        <fullName evidence="3">Uncharacterized protein</fullName>
    </submittedName>
</protein>
<keyword evidence="1" id="KW-0677">Repeat</keyword>
<dbReference type="EMBL" id="HBFQ01029872">
    <property type="protein sequence ID" value="CAD8846693.1"/>
    <property type="molecule type" value="Transcribed_RNA"/>
</dbReference>
<feature type="repeat" description="RCC1" evidence="2">
    <location>
        <begin position="105"/>
        <end position="157"/>
    </location>
</feature>
<accession>A0A7S1A998</accession>
<dbReference type="InterPro" id="IPR051210">
    <property type="entry name" value="Ub_ligase/GEF_domain"/>
</dbReference>
<evidence type="ECO:0000256" key="1">
    <source>
        <dbReference type="ARBA" id="ARBA00022737"/>
    </source>
</evidence>
<reference evidence="3" key="1">
    <citation type="submission" date="2021-01" db="EMBL/GenBank/DDBJ databases">
        <authorList>
            <person name="Corre E."/>
            <person name="Pelletier E."/>
            <person name="Niang G."/>
            <person name="Scheremetjew M."/>
            <person name="Finn R."/>
            <person name="Kale V."/>
            <person name="Holt S."/>
            <person name="Cochrane G."/>
            <person name="Meng A."/>
            <person name="Brown T."/>
            <person name="Cohen L."/>
        </authorList>
    </citation>
    <scope>NUCLEOTIDE SEQUENCE</scope>
</reference>
<gene>
    <name evidence="3" type="ORF">NSCI0253_LOCUS21043</name>
</gene>
<dbReference type="SUPFAM" id="SSF50985">
    <property type="entry name" value="RCC1/BLIP-II"/>
    <property type="match status" value="1"/>
</dbReference>
<dbReference type="InterPro" id="IPR000408">
    <property type="entry name" value="Reg_chr_condens"/>
</dbReference>
<dbReference type="Gene3D" id="2.130.10.30">
    <property type="entry name" value="Regulator of chromosome condensation 1/beta-lactamase-inhibitor protein II"/>
    <property type="match status" value="1"/>
</dbReference>
<evidence type="ECO:0000256" key="2">
    <source>
        <dbReference type="PROSITE-ProRule" id="PRU00235"/>
    </source>
</evidence>
<dbReference type="Pfam" id="PF00415">
    <property type="entry name" value="RCC1"/>
    <property type="match status" value="1"/>
</dbReference>
<dbReference type="PROSITE" id="PS50012">
    <property type="entry name" value="RCC1_3"/>
    <property type="match status" value="2"/>
</dbReference>
<proteinExistence type="predicted"/>
<evidence type="ECO:0000313" key="3">
    <source>
        <dbReference type="EMBL" id="CAD8846693.1"/>
    </source>
</evidence>
<sequence length="566" mass="63950">MSDSKEKANFYLWGSWKSKTIKIPFLTKKVAGDLKKVVMGDTFIVALKENGDVVSWGKDTRNGCLGLGESKRSDGADAPETLPGLSQITDIQMGTDHLVALNTNGEVFCWGKGDQGQLGTGDSKDRWVPTKVDEGLQNEQIMQIAVIKNSTFALSTTGLVFGWGDNKNNVLGLSAETTDAMDGTCVWLPTCLTSVLEWRVRKIEVFNNRTIIAHVRESSGDNFTMAPTEIHDDTKEVNIFQGISVMRDTMDKLQEWWNHLVAIKYGQPYDNAQDLANSTSPKPQGDATIAEDRDVEPGTLKRAHRHLESLLKAAINEYKNQSRPGSRNVKFVLCMFIDECRLRREKVQRLISSRELEEVMRGTRDIPAYSVIDLGHNSNEEVRKIVAVTIELQKMRDHVKLINPSDHPTELAKRTLLECLEAKLLLHDTRLEVLKASEGKTFDPMLPALRIIKDRWNRLKQFSLYSLYLEQEQQTHGQFVGNDDKYLAYLVEASNLKIDAELELDKDRIFSHDTLVPALCYDLLKENAELRKKTNSYQLQVLLLHDNKNLSSPKQSKPFKSTKGNS</sequence>
<dbReference type="AlphaFoldDB" id="A0A7S1A998"/>
<dbReference type="PANTHER" id="PTHR22870">
    <property type="entry name" value="REGULATOR OF CHROMOSOME CONDENSATION"/>
    <property type="match status" value="1"/>
</dbReference>
<name>A0A7S1A998_NOCSC</name>
<feature type="repeat" description="RCC1" evidence="2">
    <location>
        <begin position="51"/>
        <end position="104"/>
    </location>
</feature>